<evidence type="ECO:0000313" key="1">
    <source>
        <dbReference type="EMBL" id="CAG8478803.1"/>
    </source>
</evidence>
<evidence type="ECO:0000313" key="2">
    <source>
        <dbReference type="Proteomes" id="UP000789759"/>
    </source>
</evidence>
<keyword evidence="2" id="KW-1185">Reference proteome</keyword>
<organism evidence="1 2">
    <name type="scientific">Cetraspora pellucida</name>
    <dbReference type="NCBI Taxonomy" id="1433469"/>
    <lineage>
        <taxon>Eukaryota</taxon>
        <taxon>Fungi</taxon>
        <taxon>Fungi incertae sedis</taxon>
        <taxon>Mucoromycota</taxon>
        <taxon>Glomeromycotina</taxon>
        <taxon>Glomeromycetes</taxon>
        <taxon>Diversisporales</taxon>
        <taxon>Gigasporaceae</taxon>
        <taxon>Cetraspora</taxon>
    </lineage>
</organism>
<reference evidence="1" key="1">
    <citation type="submission" date="2021-06" db="EMBL/GenBank/DDBJ databases">
        <authorList>
            <person name="Kallberg Y."/>
            <person name="Tangrot J."/>
            <person name="Rosling A."/>
        </authorList>
    </citation>
    <scope>NUCLEOTIDE SEQUENCE</scope>
    <source>
        <strain evidence="1">FL966</strain>
    </source>
</reference>
<dbReference type="AlphaFoldDB" id="A0A9N8WBG9"/>
<comment type="caution">
    <text evidence="1">The sequence shown here is derived from an EMBL/GenBank/DDBJ whole genome shotgun (WGS) entry which is preliminary data.</text>
</comment>
<feature type="non-terminal residue" evidence="1">
    <location>
        <position position="1"/>
    </location>
</feature>
<accession>A0A9N8WBG9</accession>
<dbReference type="EMBL" id="CAJVQA010000519">
    <property type="protein sequence ID" value="CAG8478803.1"/>
    <property type="molecule type" value="Genomic_DNA"/>
</dbReference>
<protein>
    <submittedName>
        <fullName evidence="1">6686_t:CDS:1</fullName>
    </submittedName>
</protein>
<proteinExistence type="predicted"/>
<dbReference type="Proteomes" id="UP000789759">
    <property type="component" value="Unassembled WGS sequence"/>
</dbReference>
<gene>
    <name evidence="1" type="ORF">CPELLU_LOCUS1420</name>
</gene>
<name>A0A9N8WBG9_9GLOM</name>
<sequence>DKGIEGDKVCCIDIEDVRDNEFGLQEHILLVKKLALFYIYTCKL</sequence>